<evidence type="ECO:0000259" key="8">
    <source>
        <dbReference type="Pfam" id="PF01232"/>
    </source>
</evidence>
<accession>A0A2N6SNB2</accession>
<feature type="binding site" evidence="7">
    <location>
        <begin position="3"/>
        <end position="14"/>
    </location>
    <ligand>
        <name>NAD(+)</name>
        <dbReference type="ChEBI" id="CHEBI:57540"/>
    </ligand>
</feature>
<feature type="domain" description="Mannitol dehydrogenase C-terminal" evidence="9">
    <location>
        <begin position="204"/>
        <end position="376"/>
    </location>
</feature>
<evidence type="ECO:0000256" key="1">
    <source>
        <dbReference type="ARBA" id="ARBA00006541"/>
    </source>
</evidence>
<dbReference type="HAMAP" id="MF_00196">
    <property type="entry name" value="Mannitol_dehydrog"/>
    <property type="match status" value="1"/>
</dbReference>
<evidence type="ECO:0000256" key="3">
    <source>
        <dbReference type="ARBA" id="ARBA00016219"/>
    </source>
</evidence>
<dbReference type="NCBIfam" id="NF002652">
    <property type="entry name" value="PRK02318.2-5"/>
    <property type="match status" value="1"/>
</dbReference>
<dbReference type="PANTHER" id="PTHR30524">
    <property type="entry name" value="MANNITOL-1-PHOSPHATE 5-DEHYDROGENASE"/>
    <property type="match status" value="1"/>
</dbReference>
<evidence type="ECO:0000256" key="2">
    <source>
        <dbReference type="ARBA" id="ARBA00012939"/>
    </source>
</evidence>
<sequence>MKAVHFGAGNIGRGFIGEVLADNGFQVTFVDVNEEVIDELNRRHAYKIGFADGSGKEKEIQNVSGINSREDMDAVVHAVAEADIVTTALGPNVLPFIAESIAKGLQERKQKGVQAPLDVIACENMIGGSSFLKEKVLKYLSEEDKDYVAQYIGFPNAAVDRIVPQQQHEDPLYVMVEPFKEWVVERKGLKATNIDLEGVKYVEDLTPFIERKLFTVNTGHATTAYTGSHYGHKTVDEALEDERVLDQVKRVLAETGSLLKAKWDFDTQELEDYANKTVERFQNPHISDDLARVARTPIRKLGYEERFIRPIRELKEAGLSYGALLDTVGLIFNYEDPADEQSVQLQEMRKSSDLHDVVTEVTGLNDEELISEIISKVD</sequence>
<dbReference type="AlphaFoldDB" id="A0A2N6SNB2"/>
<dbReference type="GO" id="GO:0005829">
    <property type="term" value="C:cytosol"/>
    <property type="evidence" value="ECO:0007669"/>
    <property type="project" value="TreeGrafter"/>
</dbReference>
<dbReference type="Pfam" id="PF01232">
    <property type="entry name" value="Mannitol_dh"/>
    <property type="match status" value="1"/>
</dbReference>
<evidence type="ECO:0000259" key="9">
    <source>
        <dbReference type="Pfam" id="PF08125"/>
    </source>
</evidence>
<dbReference type="InterPro" id="IPR023028">
    <property type="entry name" value="Mannitol_1_phos_5_DH"/>
</dbReference>
<dbReference type="Pfam" id="PF08125">
    <property type="entry name" value="Mannitol_dh_C"/>
    <property type="match status" value="1"/>
</dbReference>
<evidence type="ECO:0000256" key="6">
    <source>
        <dbReference type="ARBA" id="ARBA00048615"/>
    </source>
</evidence>
<evidence type="ECO:0000256" key="7">
    <source>
        <dbReference type="HAMAP-Rule" id="MF_00196"/>
    </source>
</evidence>
<reference evidence="10 11" key="1">
    <citation type="submission" date="2017-09" db="EMBL/GenBank/DDBJ databases">
        <title>Bacterial strain isolated from the female urinary microbiota.</title>
        <authorList>
            <person name="Thomas-White K."/>
            <person name="Kumar N."/>
            <person name="Forster S."/>
            <person name="Putonti C."/>
            <person name="Lawley T."/>
            <person name="Wolfe A.J."/>
        </authorList>
    </citation>
    <scope>NUCLEOTIDE SEQUENCE [LARGE SCALE GENOMIC DNA]</scope>
    <source>
        <strain evidence="10 11">UMB0852</strain>
    </source>
</reference>
<evidence type="ECO:0000256" key="5">
    <source>
        <dbReference type="ARBA" id="ARBA00023027"/>
    </source>
</evidence>
<evidence type="ECO:0000313" key="11">
    <source>
        <dbReference type="Proteomes" id="UP000235682"/>
    </source>
</evidence>
<dbReference type="InterPro" id="IPR036291">
    <property type="entry name" value="NAD(P)-bd_dom_sf"/>
</dbReference>
<dbReference type="InterPro" id="IPR013328">
    <property type="entry name" value="6PGD_dom2"/>
</dbReference>
<dbReference type="InterPro" id="IPR013118">
    <property type="entry name" value="Mannitol_DH_C"/>
</dbReference>
<dbReference type="GO" id="GO:0019592">
    <property type="term" value="P:mannitol catabolic process"/>
    <property type="evidence" value="ECO:0007669"/>
    <property type="project" value="TreeGrafter"/>
</dbReference>
<dbReference type="EMBL" id="PNHE01000011">
    <property type="protein sequence ID" value="PMC58551.1"/>
    <property type="molecule type" value="Genomic_DNA"/>
</dbReference>
<dbReference type="SUPFAM" id="SSF48179">
    <property type="entry name" value="6-phosphogluconate dehydrogenase C-terminal domain-like"/>
    <property type="match status" value="1"/>
</dbReference>
<dbReference type="Gene3D" id="3.40.50.720">
    <property type="entry name" value="NAD(P)-binding Rossmann-like Domain"/>
    <property type="match status" value="1"/>
</dbReference>
<dbReference type="InterPro" id="IPR008927">
    <property type="entry name" value="6-PGluconate_DH-like_C_sf"/>
</dbReference>
<keyword evidence="4 7" id="KW-0560">Oxidoreductase</keyword>
<proteinExistence type="inferred from homology"/>
<evidence type="ECO:0000256" key="4">
    <source>
        <dbReference type="ARBA" id="ARBA00023002"/>
    </source>
</evidence>
<dbReference type="STRING" id="84521.SAMN04487994_102011"/>
<comment type="similarity">
    <text evidence="1 7">Belongs to the mannitol dehydrogenase family.</text>
</comment>
<dbReference type="PRINTS" id="PR00084">
    <property type="entry name" value="MTLDHDRGNASE"/>
</dbReference>
<dbReference type="NCBIfam" id="NF002647">
    <property type="entry name" value="PRK02318.1-3"/>
    <property type="match status" value="1"/>
</dbReference>
<dbReference type="InterPro" id="IPR023027">
    <property type="entry name" value="Mannitol_DH_CS"/>
</dbReference>
<name>A0A2N6SNB2_9LACT</name>
<feature type="domain" description="Mannitol dehydrogenase N-terminal" evidence="8">
    <location>
        <begin position="1"/>
        <end position="198"/>
    </location>
</feature>
<dbReference type="RefSeq" id="WP_102227464.1">
    <property type="nucleotide sequence ID" value="NZ_PNFY01000005.1"/>
</dbReference>
<dbReference type="GO" id="GO:0008926">
    <property type="term" value="F:mannitol-1-phosphate 5-dehydrogenase activity"/>
    <property type="evidence" value="ECO:0007669"/>
    <property type="project" value="UniProtKB-UniRule"/>
</dbReference>
<keyword evidence="11" id="KW-1185">Reference proteome</keyword>
<dbReference type="Gene3D" id="1.10.1040.10">
    <property type="entry name" value="N-(1-d-carboxylethyl)-l-norvaline Dehydrogenase, domain 2"/>
    <property type="match status" value="1"/>
</dbReference>
<comment type="catalytic activity">
    <reaction evidence="6 7">
        <text>D-mannitol 1-phosphate + NAD(+) = beta-D-fructose 6-phosphate + NADH + H(+)</text>
        <dbReference type="Rhea" id="RHEA:19661"/>
        <dbReference type="ChEBI" id="CHEBI:15378"/>
        <dbReference type="ChEBI" id="CHEBI:57540"/>
        <dbReference type="ChEBI" id="CHEBI:57634"/>
        <dbReference type="ChEBI" id="CHEBI:57945"/>
        <dbReference type="ChEBI" id="CHEBI:61381"/>
        <dbReference type="EC" id="1.1.1.17"/>
    </reaction>
</comment>
<dbReference type="PROSITE" id="PS00974">
    <property type="entry name" value="MANNITOL_DHGENASE"/>
    <property type="match status" value="1"/>
</dbReference>
<dbReference type="EC" id="1.1.1.17" evidence="2 7"/>
<comment type="caution">
    <text evidence="10">The sequence shown here is derived from an EMBL/GenBank/DDBJ whole genome shotgun (WGS) entry which is preliminary data.</text>
</comment>
<evidence type="ECO:0000313" key="10">
    <source>
        <dbReference type="EMBL" id="PMC58551.1"/>
    </source>
</evidence>
<dbReference type="NCBIfam" id="NF002646">
    <property type="entry name" value="PRK02318.1-2"/>
    <property type="match status" value="1"/>
</dbReference>
<protein>
    <recommendedName>
        <fullName evidence="3 7">Mannitol-1-phosphate 5-dehydrogenase</fullName>
        <ecNumber evidence="2 7">1.1.1.17</ecNumber>
    </recommendedName>
</protein>
<gene>
    <name evidence="7" type="primary">mtlD</name>
    <name evidence="10" type="ORF">CJ205_03785</name>
</gene>
<keyword evidence="5 7" id="KW-0520">NAD</keyword>
<dbReference type="OrthoDB" id="271711at2"/>
<dbReference type="PANTHER" id="PTHR30524:SF0">
    <property type="entry name" value="ALTRONATE OXIDOREDUCTASE-RELATED"/>
    <property type="match status" value="1"/>
</dbReference>
<organism evidence="10 11">
    <name type="scientific">Dolosicoccus paucivorans</name>
    <dbReference type="NCBI Taxonomy" id="84521"/>
    <lineage>
        <taxon>Bacteria</taxon>
        <taxon>Bacillati</taxon>
        <taxon>Bacillota</taxon>
        <taxon>Bacilli</taxon>
        <taxon>Lactobacillales</taxon>
        <taxon>Aerococcaceae</taxon>
        <taxon>Dolosicoccus</taxon>
    </lineage>
</organism>
<dbReference type="Proteomes" id="UP000235682">
    <property type="component" value="Unassembled WGS sequence"/>
</dbReference>
<dbReference type="InterPro" id="IPR000669">
    <property type="entry name" value="Mannitol_DH"/>
</dbReference>
<dbReference type="SUPFAM" id="SSF51735">
    <property type="entry name" value="NAD(P)-binding Rossmann-fold domains"/>
    <property type="match status" value="1"/>
</dbReference>
<dbReference type="InterPro" id="IPR013131">
    <property type="entry name" value="Mannitol_DH_N"/>
</dbReference>